<evidence type="ECO:0000313" key="8">
    <source>
        <dbReference type="Proteomes" id="UP000320421"/>
    </source>
</evidence>
<dbReference type="Pfam" id="PF07583">
    <property type="entry name" value="PSCyt2"/>
    <property type="match status" value="1"/>
</dbReference>
<dbReference type="PROSITE" id="PS51007">
    <property type="entry name" value="CYTC"/>
    <property type="match status" value="1"/>
</dbReference>
<dbReference type="GO" id="GO:0020037">
    <property type="term" value="F:heme binding"/>
    <property type="evidence" value="ECO:0007669"/>
    <property type="project" value="InterPro"/>
</dbReference>
<dbReference type="GO" id="GO:0009055">
    <property type="term" value="F:electron transfer activity"/>
    <property type="evidence" value="ECO:0007669"/>
    <property type="project" value="InterPro"/>
</dbReference>
<dbReference type="EMBL" id="CP036266">
    <property type="protein sequence ID" value="QDT22137.1"/>
    <property type="molecule type" value="Genomic_DNA"/>
</dbReference>
<protein>
    <recommendedName>
        <fullName evidence="6">Cytochrome c domain-containing protein</fullName>
    </recommendedName>
</protein>
<evidence type="ECO:0000256" key="3">
    <source>
        <dbReference type="ARBA" id="ARBA00023004"/>
    </source>
</evidence>
<dbReference type="Pfam" id="PF07635">
    <property type="entry name" value="PSCyt1"/>
    <property type="match status" value="1"/>
</dbReference>
<dbReference type="Gene3D" id="1.10.760.10">
    <property type="entry name" value="Cytochrome c-like domain"/>
    <property type="match status" value="1"/>
</dbReference>
<dbReference type="InterPro" id="IPR022655">
    <property type="entry name" value="DUF1553"/>
</dbReference>
<keyword evidence="3 4" id="KW-0408">Iron</keyword>
<dbReference type="InterPro" id="IPR011444">
    <property type="entry name" value="DUF1549"/>
</dbReference>
<evidence type="ECO:0000259" key="6">
    <source>
        <dbReference type="PROSITE" id="PS51007"/>
    </source>
</evidence>
<gene>
    <name evidence="7" type="ORF">HG66A1_39440</name>
</gene>
<dbReference type="InterPro" id="IPR009056">
    <property type="entry name" value="Cyt_c-like_dom"/>
</dbReference>
<evidence type="ECO:0000256" key="1">
    <source>
        <dbReference type="ARBA" id="ARBA00022617"/>
    </source>
</evidence>
<keyword evidence="2 4" id="KW-0479">Metal-binding</keyword>
<dbReference type="PANTHER" id="PTHR35889">
    <property type="entry name" value="CYCLOINULO-OLIGOSACCHARIDE FRUCTANOTRANSFERASE-RELATED"/>
    <property type="match status" value="1"/>
</dbReference>
<keyword evidence="5" id="KW-0732">Signal</keyword>
<feature type="chain" id="PRO_5022200628" description="Cytochrome c domain-containing protein" evidence="5">
    <location>
        <begin position="23"/>
        <end position="1040"/>
    </location>
</feature>
<keyword evidence="1 4" id="KW-0349">Heme</keyword>
<dbReference type="AlphaFoldDB" id="A0A517PRY1"/>
<feature type="signal peptide" evidence="5">
    <location>
        <begin position="1"/>
        <end position="22"/>
    </location>
</feature>
<feature type="domain" description="Cytochrome c" evidence="6">
    <location>
        <begin position="35"/>
        <end position="127"/>
    </location>
</feature>
<dbReference type="GO" id="GO:0046872">
    <property type="term" value="F:metal ion binding"/>
    <property type="evidence" value="ECO:0007669"/>
    <property type="project" value="UniProtKB-KW"/>
</dbReference>
<name>A0A517PRY1_9PLAN</name>
<dbReference type="Pfam" id="PF07587">
    <property type="entry name" value="PSD1"/>
    <property type="match status" value="1"/>
</dbReference>
<proteinExistence type="predicted"/>
<reference evidence="7 8" key="1">
    <citation type="submission" date="2019-02" db="EMBL/GenBank/DDBJ databases">
        <title>Deep-cultivation of Planctomycetes and their phenomic and genomic characterization uncovers novel biology.</title>
        <authorList>
            <person name="Wiegand S."/>
            <person name="Jogler M."/>
            <person name="Boedeker C."/>
            <person name="Pinto D."/>
            <person name="Vollmers J."/>
            <person name="Rivas-Marin E."/>
            <person name="Kohn T."/>
            <person name="Peeters S.H."/>
            <person name="Heuer A."/>
            <person name="Rast P."/>
            <person name="Oberbeckmann S."/>
            <person name="Bunk B."/>
            <person name="Jeske O."/>
            <person name="Meyerdierks A."/>
            <person name="Storesund J.E."/>
            <person name="Kallscheuer N."/>
            <person name="Luecker S."/>
            <person name="Lage O.M."/>
            <person name="Pohl T."/>
            <person name="Merkel B.J."/>
            <person name="Hornburger P."/>
            <person name="Mueller R.-W."/>
            <person name="Bruemmer F."/>
            <person name="Labrenz M."/>
            <person name="Spormann A.M."/>
            <person name="Op den Camp H."/>
            <person name="Overmann J."/>
            <person name="Amann R."/>
            <person name="Jetten M.S.M."/>
            <person name="Mascher T."/>
            <person name="Medema M.H."/>
            <person name="Devos D.P."/>
            <person name="Kaster A.-K."/>
            <person name="Ovreas L."/>
            <person name="Rohde M."/>
            <person name="Galperin M.Y."/>
            <person name="Jogler C."/>
        </authorList>
    </citation>
    <scope>NUCLEOTIDE SEQUENCE [LARGE SCALE GENOMIC DNA]</scope>
    <source>
        <strain evidence="7 8">HG66A1</strain>
    </source>
</reference>
<dbReference type="InterPro" id="IPR011429">
    <property type="entry name" value="Cyt_c_Planctomycete-type"/>
</dbReference>
<dbReference type="PANTHER" id="PTHR35889:SF3">
    <property type="entry name" value="F-BOX DOMAIN-CONTAINING PROTEIN"/>
    <property type="match status" value="1"/>
</dbReference>
<sequence length="1040" mass="117363" precursor="true">MRNFTIALMLLIASLSSSVLTAAEKKPVLSADHAKQMQQGLELFKKEVRPLLAAKCLKCHGGQSVKGDFDLSTRKKLLDSGMIEKTGKESYLMALVEHREEPYMPLKEKKLSDKEIASLSKWIDLGAPYDKPLATGNKGEAGPLAVTDDDRKFWSFQPLSQPAVPTVKSNDWSRNEIDQFILAAQQPKGLTPNAEVSKRTYIRRAYFDLIGLPPTPAEIEEFLADQSPDAYEKLIDRLLASPRYGERWARHWLDIARFAESHGFEHDYDRNYAYHYRDFVIKALNQDMPYDQFVRWQLAGDEIAPENPLALMATGFLGAGVFPTQITANEVERTRYDALDDMLNTTGLAMLGLSVGCARCHDHKFDPIPTRDYYRMLSTFTTTVRTEIEIDLDPEKYQREKAAFDQAHAPLVKALRDYEANQLNPQFEQWLTQGKVDRSQLDQWIVPEVTSHSSKGKARFEKLEDGSILVSGPNINQDHYTFRLKTSVSPLRSIRLETLTHRSLPHQGPGRAVNGNFSLTAFKVKAKSLNEKEAKSHDLKLTNARATHEQNQTTLSAASAIDGQYGSGWAVDLGGIGKDQAIVFDLEEPLEFTGETELTITMSFTNNVNHSIGHPRFSVSSASAPPVKTGTGSPEQLAQALQLVEQGDQKKLNAGLKQILKRYYREQDSEWVALSGKVEQHLKTEPQPALTKVMICSEGPEIKPVRHHSQGKDFFDVTYYLTRGDTDQKGKVAEQGFLQVLMRNPKQEQKWIEEPPQSATTSYRRTSLANWMTDTNQGAGALMARVMVNRLWQHHMGAGIVSTPNDFGLQGERPTHPELLDFLANQLIKHQWHLKPLHKEIMLSATYRQSTDFDADKAKIDPENKLHWRRTPQRLEGEAIRDSILYVGDRLDTTMYGPGSLKTDNQRRSIYFKIKRSQLIPMMQLFDAPEALVSIGQRSSTTIAPQALLFMNADFIRESAKSFAKRIQQQQPDSMEQAVADAYLIALGRQPTASETAISVEFIKQHEQSYTAEKKAEPRLLALTDFTHALLSTNEFIYPN</sequence>
<dbReference type="RefSeq" id="WP_197996682.1">
    <property type="nucleotide sequence ID" value="NZ_CP036266.1"/>
</dbReference>
<evidence type="ECO:0000256" key="2">
    <source>
        <dbReference type="ARBA" id="ARBA00022723"/>
    </source>
</evidence>
<accession>A0A517PRY1</accession>
<evidence type="ECO:0000313" key="7">
    <source>
        <dbReference type="EMBL" id="QDT22137.1"/>
    </source>
</evidence>
<keyword evidence="8" id="KW-1185">Reference proteome</keyword>
<organism evidence="7 8">
    <name type="scientific">Gimesia chilikensis</name>
    <dbReference type="NCBI Taxonomy" id="2605989"/>
    <lineage>
        <taxon>Bacteria</taxon>
        <taxon>Pseudomonadati</taxon>
        <taxon>Planctomycetota</taxon>
        <taxon>Planctomycetia</taxon>
        <taxon>Planctomycetales</taxon>
        <taxon>Planctomycetaceae</taxon>
        <taxon>Gimesia</taxon>
    </lineage>
</organism>
<dbReference type="Proteomes" id="UP000320421">
    <property type="component" value="Chromosome"/>
</dbReference>
<evidence type="ECO:0000256" key="4">
    <source>
        <dbReference type="PROSITE-ProRule" id="PRU00433"/>
    </source>
</evidence>
<dbReference type="SUPFAM" id="SSF46626">
    <property type="entry name" value="Cytochrome c"/>
    <property type="match status" value="1"/>
</dbReference>
<evidence type="ECO:0000256" key="5">
    <source>
        <dbReference type="SAM" id="SignalP"/>
    </source>
</evidence>
<dbReference type="InterPro" id="IPR036909">
    <property type="entry name" value="Cyt_c-like_dom_sf"/>
</dbReference>